<dbReference type="Proteomes" id="UP001300604">
    <property type="component" value="Chromosome"/>
</dbReference>
<evidence type="ECO:0000313" key="2">
    <source>
        <dbReference type="Proteomes" id="UP001300604"/>
    </source>
</evidence>
<sequence>MGLENKTVRRRSGLLQGGFARFVPVGQGRLCFVPKYSAAILRNWGSLTSKMNYVKLNITLQQQSAKAESAEVPGKSLEAKFILLKNLTKESE</sequence>
<keyword evidence="2" id="KW-1185">Reference proteome</keyword>
<reference evidence="1 2" key="1">
    <citation type="submission" date="2024-06" db="EMBL/GenBank/DDBJ databases">
        <title>Caproicibacterium argilliputei sp. nov, a novel caproic acid producing anaerobic bacterium isolated from pit mud.</title>
        <authorList>
            <person name="Xia S."/>
        </authorList>
    </citation>
    <scope>NUCLEOTIDE SEQUENCE [LARGE SCALE GENOMIC DNA]</scope>
    <source>
        <strain evidence="1 2">ZCY20-5</strain>
    </source>
</reference>
<proteinExistence type="predicted"/>
<reference evidence="2" key="3">
    <citation type="submission" date="2024-06" db="EMBL/GenBank/DDBJ databases">
        <authorList>
            <person name="Zeng C."/>
        </authorList>
    </citation>
    <scope>NUCLEOTIDE SEQUENCE [LARGE SCALE GENOMIC DNA]</scope>
    <source>
        <strain evidence="2">ZCY20-5</strain>
    </source>
</reference>
<name>A0AA97H4C7_9FIRM</name>
<gene>
    <name evidence="1" type="ORF">PXC00_05145</name>
</gene>
<reference evidence="2" key="2">
    <citation type="submission" date="2024-06" db="EMBL/GenBank/DDBJ databases">
        <title>Caproicibacterium argilliputei sp. nov, a novel caproic acid producing anaerobic bacterium isolated from pit mud.</title>
        <authorList>
            <person name="Zeng C."/>
        </authorList>
    </citation>
    <scope>NUCLEOTIDE SEQUENCE [LARGE SCALE GENOMIC DNA]</scope>
    <source>
        <strain evidence="2">ZCY20-5</strain>
    </source>
</reference>
<dbReference type="RefSeq" id="WP_275845527.1">
    <property type="nucleotide sequence ID" value="NZ_CP135996.1"/>
</dbReference>
<protein>
    <submittedName>
        <fullName evidence="1">Uncharacterized protein</fullName>
    </submittedName>
</protein>
<evidence type="ECO:0000313" key="1">
    <source>
        <dbReference type="EMBL" id="WOC33258.1"/>
    </source>
</evidence>
<dbReference type="AlphaFoldDB" id="A0AA97H4C7"/>
<dbReference type="EMBL" id="CP135996">
    <property type="protein sequence ID" value="WOC33258.1"/>
    <property type="molecule type" value="Genomic_DNA"/>
</dbReference>
<dbReference type="KEGG" id="carl:PXC00_05145"/>
<organism evidence="1 2">
    <name type="scientific">Caproicibacterium argilliputei</name>
    <dbReference type="NCBI Taxonomy" id="3030016"/>
    <lineage>
        <taxon>Bacteria</taxon>
        <taxon>Bacillati</taxon>
        <taxon>Bacillota</taxon>
        <taxon>Clostridia</taxon>
        <taxon>Eubacteriales</taxon>
        <taxon>Oscillospiraceae</taxon>
        <taxon>Caproicibacterium</taxon>
    </lineage>
</organism>
<accession>A0AA97H4C7</accession>